<keyword evidence="8" id="KW-0539">Nucleus</keyword>
<dbReference type="SMART" id="SM00355">
    <property type="entry name" value="ZnF_C2H2"/>
    <property type="match status" value="2"/>
</dbReference>
<evidence type="ECO:0000256" key="6">
    <source>
        <dbReference type="ARBA" id="ARBA00023015"/>
    </source>
</evidence>
<dbReference type="GO" id="GO:0000978">
    <property type="term" value="F:RNA polymerase II cis-regulatory region sequence-specific DNA binding"/>
    <property type="evidence" value="ECO:0007669"/>
    <property type="project" value="UniProtKB-ARBA"/>
</dbReference>
<keyword evidence="7" id="KW-0804">Transcription</keyword>
<protein>
    <submittedName>
        <fullName evidence="12">Transcriptional regulator CRZ1</fullName>
    </submittedName>
</protein>
<feature type="compositionally biased region" description="Low complexity" evidence="10">
    <location>
        <begin position="130"/>
        <end position="155"/>
    </location>
</feature>
<dbReference type="PROSITE" id="PS00028">
    <property type="entry name" value="ZINC_FINGER_C2H2_1"/>
    <property type="match status" value="1"/>
</dbReference>
<keyword evidence="13" id="KW-1185">Reference proteome</keyword>
<dbReference type="GO" id="GO:0008270">
    <property type="term" value="F:zinc ion binding"/>
    <property type="evidence" value="ECO:0007669"/>
    <property type="project" value="UniProtKB-KW"/>
</dbReference>
<reference evidence="12 13" key="1">
    <citation type="submission" date="2016-10" db="EMBL/GenBank/DDBJ databases">
        <title>Genome sequence of the basidiomycete white-rot fungus Trametes pubescens.</title>
        <authorList>
            <person name="Makela M.R."/>
            <person name="Granchi Z."/>
            <person name="Peng M."/>
            <person name="De Vries R.P."/>
            <person name="Grigoriev I."/>
            <person name="Riley R."/>
            <person name="Hilden K."/>
        </authorList>
    </citation>
    <scope>NUCLEOTIDE SEQUENCE [LARGE SCALE GENOMIC DNA]</scope>
    <source>
        <strain evidence="12 13">FBCC735</strain>
    </source>
</reference>
<keyword evidence="3" id="KW-0677">Repeat</keyword>
<dbReference type="InterPro" id="IPR013087">
    <property type="entry name" value="Znf_C2H2_type"/>
</dbReference>
<evidence type="ECO:0000256" key="2">
    <source>
        <dbReference type="ARBA" id="ARBA00022723"/>
    </source>
</evidence>
<dbReference type="InterPro" id="IPR036236">
    <property type="entry name" value="Znf_C2H2_sf"/>
</dbReference>
<sequence length="289" mass="31352">MADRRAQQYPNGTNVALASQWSSAAQYPSGYVTSQDHYSATTAYQNHPSLRTTSQAVPPIPTYDAAMSAQAQAIAAQYQLGDSQMHYSHIPTSDRRSSVSMSQYGAYAVDSHHGSPGAHHVSARPHSHSFSHPQSHSHSSHSHASSHAIPHSPSHGYAQPQAMGHQYGSPLSSSPQTPSAMANMATAQYASQAAYAQQVNASQYPASPPRPFACDMCALSFNRQHDLKRHRDTHTGEKPFFCNGGCGKTFTRKDALKRHQVRTCFLLPSAPDVDRSPQLVKRCGIDESA</sequence>
<evidence type="ECO:0000259" key="11">
    <source>
        <dbReference type="PROSITE" id="PS50157"/>
    </source>
</evidence>
<evidence type="ECO:0000256" key="9">
    <source>
        <dbReference type="PROSITE-ProRule" id="PRU00042"/>
    </source>
</evidence>
<dbReference type="OMA" id="THAMSSQ"/>
<evidence type="ECO:0000313" key="13">
    <source>
        <dbReference type="Proteomes" id="UP000184267"/>
    </source>
</evidence>
<dbReference type="Gene3D" id="3.30.160.60">
    <property type="entry name" value="Classic Zinc Finger"/>
    <property type="match status" value="2"/>
</dbReference>
<accession>A0A1M2VS48</accession>
<dbReference type="AlphaFoldDB" id="A0A1M2VS48"/>
<organism evidence="12 13">
    <name type="scientific">Trametes pubescens</name>
    <name type="common">White-rot fungus</name>
    <dbReference type="NCBI Taxonomy" id="154538"/>
    <lineage>
        <taxon>Eukaryota</taxon>
        <taxon>Fungi</taxon>
        <taxon>Dikarya</taxon>
        <taxon>Basidiomycota</taxon>
        <taxon>Agaricomycotina</taxon>
        <taxon>Agaricomycetes</taxon>
        <taxon>Polyporales</taxon>
        <taxon>Polyporaceae</taxon>
        <taxon>Trametes</taxon>
    </lineage>
</organism>
<dbReference type="FunFam" id="3.30.160.60:FF:000446">
    <property type="entry name" value="Zinc finger protein"/>
    <property type="match status" value="1"/>
</dbReference>
<dbReference type="STRING" id="154538.A0A1M2VS48"/>
<dbReference type="Proteomes" id="UP000184267">
    <property type="component" value="Unassembled WGS sequence"/>
</dbReference>
<keyword evidence="2" id="KW-0479">Metal-binding</keyword>
<comment type="caution">
    <text evidence="12">The sequence shown here is derived from an EMBL/GenBank/DDBJ whole genome shotgun (WGS) entry which is preliminary data.</text>
</comment>
<comment type="subcellular location">
    <subcellularLocation>
        <location evidence="1">Nucleus</location>
    </subcellularLocation>
</comment>
<keyword evidence="6" id="KW-0805">Transcription regulation</keyword>
<dbReference type="SUPFAM" id="SSF57667">
    <property type="entry name" value="beta-beta-alpha zinc fingers"/>
    <property type="match status" value="1"/>
</dbReference>
<keyword evidence="5" id="KW-0862">Zinc</keyword>
<keyword evidence="4 9" id="KW-0863">Zinc-finger</keyword>
<feature type="domain" description="C2H2-type" evidence="11">
    <location>
        <begin position="212"/>
        <end position="239"/>
    </location>
</feature>
<evidence type="ECO:0000313" key="12">
    <source>
        <dbReference type="EMBL" id="OJT10421.1"/>
    </source>
</evidence>
<dbReference type="GO" id="GO:0000981">
    <property type="term" value="F:DNA-binding transcription factor activity, RNA polymerase II-specific"/>
    <property type="evidence" value="ECO:0007669"/>
    <property type="project" value="UniProtKB-ARBA"/>
</dbReference>
<dbReference type="EMBL" id="MNAD01000776">
    <property type="protein sequence ID" value="OJT10421.1"/>
    <property type="molecule type" value="Genomic_DNA"/>
</dbReference>
<feature type="compositionally biased region" description="Polar residues" evidence="10">
    <location>
        <begin position="169"/>
        <end position="180"/>
    </location>
</feature>
<dbReference type="InterPro" id="IPR051061">
    <property type="entry name" value="Zinc_finger_trans_reg"/>
</dbReference>
<dbReference type="PROSITE" id="PS50157">
    <property type="entry name" value="ZINC_FINGER_C2H2_2"/>
    <property type="match status" value="2"/>
</dbReference>
<evidence type="ECO:0000256" key="8">
    <source>
        <dbReference type="ARBA" id="ARBA00023242"/>
    </source>
</evidence>
<dbReference type="FunFam" id="3.30.160.60:FF:000072">
    <property type="entry name" value="zinc finger protein 143 isoform X1"/>
    <property type="match status" value="1"/>
</dbReference>
<dbReference type="PANTHER" id="PTHR46179">
    <property type="entry name" value="ZINC FINGER PROTEIN"/>
    <property type="match status" value="1"/>
</dbReference>
<dbReference type="GO" id="GO:0005634">
    <property type="term" value="C:nucleus"/>
    <property type="evidence" value="ECO:0007669"/>
    <property type="project" value="UniProtKB-SubCell"/>
</dbReference>
<evidence type="ECO:0000256" key="7">
    <source>
        <dbReference type="ARBA" id="ARBA00023163"/>
    </source>
</evidence>
<dbReference type="Pfam" id="PF00096">
    <property type="entry name" value="zf-C2H2"/>
    <property type="match status" value="2"/>
</dbReference>
<dbReference type="PANTHER" id="PTHR46179:SF13">
    <property type="entry name" value="C2H2-TYPE DOMAIN-CONTAINING PROTEIN"/>
    <property type="match status" value="1"/>
</dbReference>
<feature type="domain" description="C2H2-type" evidence="11">
    <location>
        <begin position="240"/>
        <end position="260"/>
    </location>
</feature>
<dbReference type="OrthoDB" id="8922241at2759"/>
<name>A0A1M2VS48_TRAPU</name>
<evidence type="ECO:0000256" key="1">
    <source>
        <dbReference type="ARBA" id="ARBA00004123"/>
    </source>
</evidence>
<evidence type="ECO:0000256" key="10">
    <source>
        <dbReference type="SAM" id="MobiDB-lite"/>
    </source>
</evidence>
<evidence type="ECO:0000256" key="5">
    <source>
        <dbReference type="ARBA" id="ARBA00022833"/>
    </source>
</evidence>
<proteinExistence type="predicted"/>
<evidence type="ECO:0000256" key="4">
    <source>
        <dbReference type="ARBA" id="ARBA00022771"/>
    </source>
</evidence>
<evidence type="ECO:0000256" key="3">
    <source>
        <dbReference type="ARBA" id="ARBA00022737"/>
    </source>
</evidence>
<feature type="region of interest" description="Disordered" evidence="10">
    <location>
        <begin position="108"/>
        <end position="180"/>
    </location>
</feature>
<gene>
    <name evidence="12" type="ORF">TRAPUB_13020</name>
</gene>